<name>A0AAD8ABA9_DIPPU</name>
<dbReference type="Pfam" id="PF08711">
    <property type="entry name" value="Med26"/>
    <property type="match status" value="1"/>
</dbReference>
<evidence type="ECO:0000259" key="8">
    <source>
        <dbReference type="PROSITE" id="PS51319"/>
    </source>
</evidence>
<feature type="compositionally biased region" description="Basic and acidic residues" evidence="6">
    <location>
        <begin position="649"/>
        <end position="671"/>
    </location>
</feature>
<dbReference type="InterPro" id="IPR035441">
    <property type="entry name" value="TFIIS/LEDGF_dom_sf"/>
</dbReference>
<evidence type="ECO:0000256" key="1">
    <source>
        <dbReference type="ARBA" id="ARBA00022723"/>
    </source>
</evidence>
<feature type="compositionally biased region" description="Basic residues" evidence="6">
    <location>
        <begin position="535"/>
        <end position="544"/>
    </location>
</feature>
<feature type="compositionally biased region" description="Basic and acidic residues" evidence="6">
    <location>
        <begin position="606"/>
        <end position="633"/>
    </location>
</feature>
<comment type="subcellular location">
    <subcellularLocation>
        <location evidence="4">Nucleus</location>
    </subcellularLocation>
</comment>
<keyword evidence="3 5" id="KW-0862">Zinc</keyword>
<dbReference type="InterPro" id="IPR017923">
    <property type="entry name" value="TFIIS_N"/>
</dbReference>
<dbReference type="PROSITE" id="PS50103">
    <property type="entry name" value="ZF_C3H1"/>
    <property type="match status" value="1"/>
</dbReference>
<dbReference type="GO" id="GO:0008270">
    <property type="term" value="F:zinc ion binding"/>
    <property type="evidence" value="ECO:0007669"/>
    <property type="project" value="UniProtKB-KW"/>
</dbReference>
<sequence>PRIDPLQLLKCLSVLLSPTGGINSKAEVQRLASLMTKFSKKLVSKCIYIQILKTTKTDLLDMFMGAGGWNLTNTWLYDAILAKNWPLIQELLELLLMCPVDVERLKINNCPKLIKTLSKDSTNENVKLLASKLVEQWLKIVKGEAEAARSQPALPSPTAMPAPPADTVVKQEPEFTEETSSTALATTAAAAVKPEVVEPKVETERLEEPTDPVEQLPVFKITLKDGKRVIAKVPDKVASQQEDSAEVTDTSDTSVKPSESVVIKEEVKKEVEEPLVKITEVPKPAPVKSKVKSENNVDAQKPPKDSVKKSSSKSEKDRRSSKDKSRDKDRKSKDRDKSRDSGKSKDKKSSSSVKETEKVVEISEKDKATLAKLIPPTITSKDAAPISDAKKPSVSEAKKLPEPTVTKKPSISIESRKLGEPGSRPKTVKTFNSKFRSTGLEEEAKPPPSRQGKKAVVPIVEKKTSPIQLPGTKPLSLKRPSPPKDLPTPPEKKVKPDGLAEKTGGIKLIPARPKPSILQESDMFMDALTASTKKEPRKRKRRISSSKDGPETKKDSPVPAAKEEENKEPTPPSSPQNNGEKSPPIIRPLLKFYQDTMETNEEEKEETSAVKESEKMEESQDSMESRTEDEGKKSPASTDGDTGTQVAEEQNRRSSNDDSSKEEENSNKEASGDETAGKFPRGVLIYHKTRKGPKKVVRWKQEKELETIRFFELDETERVNVTKNFMDMKQMERSNERQAFQLARKIAQDDVMEEKTVWQPLIPVDLPPSLVEYGARSQEKEVQYAREKVTLQAIYFSRVMIPDTPAEPDLEIHPTISAVIIPLDDVTGNPDSVNDFQNTPWPEPKPILIPQSPPPQFQQPQPMFSPMQNQQPMFQNHNNMPSAGGDWRTGDGKVGGPPMNMGMGMGMGGPEMNYNMMPDDMGPFPGQAFPMGGGGGGGPPPPLFPFRGGGGGSNKRDMRRGRGNMQMGPRGGPSNGPWFQNNGPHSWQSRGGGPGRGGGWAAPGSKGICKHFRTGFCKHGESCPYLHPGINGPMY</sequence>
<dbReference type="InterPro" id="IPR000571">
    <property type="entry name" value="Znf_CCCH"/>
</dbReference>
<feature type="region of interest" description="Disordered" evidence="6">
    <location>
        <begin position="235"/>
        <end position="681"/>
    </location>
</feature>
<feature type="compositionally biased region" description="Polar residues" evidence="6">
    <location>
        <begin position="238"/>
        <end position="254"/>
    </location>
</feature>
<reference evidence="9" key="1">
    <citation type="journal article" date="2023" name="IScience">
        <title>Live-bearing cockroach genome reveals convergent evolutionary mechanisms linked to viviparity in insects and beyond.</title>
        <authorList>
            <person name="Fouks B."/>
            <person name="Harrison M.C."/>
            <person name="Mikhailova A.A."/>
            <person name="Marchal E."/>
            <person name="English S."/>
            <person name="Carruthers M."/>
            <person name="Jennings E.C."/>
            <person name="Chiamaka E.L."/>
            <person name="Frigard R.A."/>
            <person name="Pippel M."/>
            <person name="Attardo G.M."/>
            <person name="Benoit J.B."/>
            <person name="Bornberg-Bauer E."/>
            <person name="Tobe S.S."/>
        </authorList>
    </citation>
    <scope>NUCLEOTIDE SEQUENCE</scope>
    <source>
        <strain evidence="9">Stay&amp;Tobe</strain>
    </source>
</reference>
<feature type="compositionally biased region" description="Low complexity" evidence="6">
    <location>
        <begin position="276"/>
        <end position="288"/>
    </location>
</feature>
<feature type="compositionally biased region" description="Gly residues" evidence="6">
    <location>
        <begin position="990"/>
        <end position="1001"/>
    </location>
</feature>
<dbReference type="SUPFAM" id="SSF90229">
    <property type="entry name" value="CCCH zinc finger"/>
    <property type="match status" value="1"/>
</dbReference>
<dbReference type="Proteomes" id="UP001233999">
    <property type="component" value="Unassembled WGS sequence"/>
</dbReference>
<dbReference type="PANTHER" id="PTHR46557">
    <property type="entry name" value="SERINE/THREONINE-PROTEIN PHOSPHATASE 1 REGULATORY SUBUNIT 10-RELATED"/>
    <property type="match status" value="1"/>
</dbReference>
<feature type="domain" description="TFIIS N-terminal" evidence="8">
    <location>
        <begin position="70"/>
        <end position="144"/>
    </location>
</feature>
<keyword evidence="2 5" id="KW-0863">Zinc-finger</keyword>
<evidence type="ECO:0000313" key="9">
    <source>
        <dbReference type="EMBL" id="KAJ9595970.1"/>
    </source>
</evidence>
<dbReference type="Gene3D" id="1.20.930.10">
    <property type="entry name" value="Conserved domain common to transcription factors TFIIS, elongin A, CRSP70"/>
    <property type="match status" value="1"/>
</dbReference>
<dbReference type="Pfam" id="PF00642">
    <property type="entry name" value="zf-CCCH"/>
    <property type="match status" value="1"/>
</dbReference>
<evidence type="ECO:0000256" key="4">
    <source>
        <dbReference type="PROSITE-ProRule" id="PRU00649"/>
    </source>
</evidence>
<feature type="compositionally biased region" description="Polar residues" evidence="6">
    <location>
        <begin position="977"/>
        <end position="988"/>
    </location>
</feature>
<dbReference type="GO" id="GO:0005634">
    <property type="term" value="C:nucleus"/>
    <property type="evidence" value="ECO:0007669"/>
    <property type="project" value="UniProtKB-SubCell"/>
</dbReference>
<gene>
    <name evidence="9" type="ORF">L9F63_012863</name>
</gene>
<evidence type="ECO:0000256" key="6">
    <source>
        <dbReference type="SAM" id="MobiDB-lite"/>
    </source>
</evidence>
<protein>
    <recommendedName>
        <fullName evidence="11">Serine/threonine-protein phosphatase 1 regulatory subunit 10</fullName>
    </recommendedName>
</protein>
<keyword evidence="1 5" id="KW-0479">Metal-binding</keyword>
<reference evidence="9" key="2">
    <citation type="submission" date="2023-05" db="EMBL/GenBank/DDBJ databases">
        <authorList>
            <person name="Fouks B."/>
        </authorList>
    </citation>
    <scope>NUCLEOTIDE SEQUENCE</scope>
    <source>
        <strain evidence="9">Stay&amp;Tobe</strain>
        <tissue evidence="9">Testes</tissue>
    </source>
</reference>
<evidence type="ECO:0000256" key="3">
    <source>
        <dbReference type="ARBA" id="ARBA00022833"/>
    </source>
</evidence>
<evidence type="ECO:0000256" key="2">
    <source>
        <dbReference type="ARBA" id="ARBA00022771"/>
    </source>
</evidence>
<dbReference type="PROSITE" id="PS51319">
    <property type="entry name" value="TFIIS_N"/>
    <property type="match status" value="1"/>
</dbReference>
<feature type="region of interest" description="Disordered" evidence="6">
    <location>
        <begin position="949"/>
        <end position="1001"/>
    </location>
</feature>
<feature type="compositionally biased region" description="Basic and acidic residues" evidence="6">
    <location>
        <begin position="262"/>
        <end position="275"/>
    </location>
</feature>
<dbReference type="InterPro" id="IPR036855">
    <property type="entry name" value="Znf_CCCH_sf"/>
</dbReference>
<dbReference type="GO" id="GO:0072357">
    <property type="term" value="C:PTW/PP1 phosphatase complex"/>
    <property type="evidence" value="ECO:0007669"/>
    <property type="project" value="TreeGrafter"/>
</dbReference>
<feature type="compositionally biased region" description="Basic and acidic residues" evidence="6">
    <location>
        <begin position="388"/>
        <end position="401"/>
    </location>
</feature>
<feature type="compositionally biased region" description="Basic and acidic residues" evidence="6">
    <location>
        <begin position="490"/>
        <end position="500"/>
    </location>
</feature>
<dbReference type="AlphaFoldDB" id="A0AAD8ABA9"/>
<dbReference type="SUPFAM" id="SSF47676">
    <property type="entry name" value="Conserved domain common to transcription factors TFIIS, elongin A, CRSP70"/>
    <property type="match status" value="1"/>
</dbReference>
<proteinExistence type="predicted"/>
<feature type="compositionally biased region" description="Polar residues" evidence="6">
    <location>
        <begin position="635"/>
        <end position="648"/>
    </location>
</feature>
<dbReference type="SMART" id="SM00356">
    <property type="entry name" value="ZnF_C3H1"/>
    <property type="match status" value="1"/>
</dbReference>
<accession>A0AAD8ABA9</accession>
<dbReference type="PANTHER" id="PTHR46557:SF1">
    <property type="entry name" value="SERINE_THREONINE-PROTEIN PHOSPHATASE 1 REGULATORY SUBUNIT 10"/>
    <property type="match status" value="1"/>
</dbReference>
<feature type="non-terminal residue" evidence="9">
    <location>
        <position position="1"/>
    </location>
</feature>
<evidence type="ECO:0000259" key="7">
    <source>
        <dbReference type="PROSITE" id="PS50103"/>
    </source>
</evidence>
<dbReference type="EMBL" id="JASPKZ010002301">
    <property type="protein sequence ID" value="KAJ9595970.1"/>
    <property type="molecule type" value="Genomic_DNA"/>
</dbReference>
<feature type="compositionally biased region" description="Basic and acidic residues" evidence="6">
    <location>
        <begin position="548"/>
        <end position="568"/>
    </location>
</feature>
<keyword evidence="4" id="KW-0539">Nucleus</keyword>
<feature type="zinc finger region" description="C3H1-type" evidence="5">
    <location>
        <begin position="1003"/>
        <end position="1030"/>
    </location>
</feature>
<organism evidence="9 10">
    <name type="scientific">Diploptera punctata</name>
    <name type="common">Pacific beetle cockroach</name>
    <dbReference type="NCBI Taxonomy" id="6984"/>
    <lineage>
        <taxon>Eukaryota</taxon>
        <taxon>Metazoa</taxon>
        <taxon>Ecdysozoa</taxon>
        <taxon>Arthropoda</taxon>
        <taxon>Hexapoda</taxon>
        <taxon>Insecta</taxon>
        <taxon>Pterygota</taxon>
        <taxon>Neoptera</taxon>
        <taxon>Polyneoptera</taxon>
        <taxon>Dictyoptera</taxon>
        <taxon>Blattodea</taxon>
        <taxon>Blaberoidea</taxon>
        <taxon>Blaberidae</taxon>
        <taxon>Diplopterinae</taxon>
        <taxon>Diploptera</taxon>
    </lineage>
</organism>
<feature type="compositionally biased region" description="Basic and acidic residues" evidence="6">
    <location>
        <begin position="291"/>
        <end position="369"/>
    </location>
</feature>
<comment type="caution">
    <text evidence="9">The sequence shown here is derived from an EMBL/GenBank/DDBJ whole genome shotgun (WGS) entry which is preliminary data.</text>
</comment>
<dbReference type="GO" id="GO:0000785">
    <property type="term" value="C:chromatin"/>
    <property type="evidence" value="ECO:0007669"/>
    <property type="project" value="TreeGrafter"/>
</dbReference>
<keyword evidence="10" id="KW-1185">Reference proteome</keyword>
<dbReference type="GO" id="GO:0008157">
    <property type="term" value="F:protein phosphatase 1 binding"/>
    <property type="evidence" value="ECO:0007669"/>
    <property type="project" value="TreeGrafter"/>
</dbReference>
<evidence type="ECO:0008006" key="11">
    <source>
        <dbReference type="Google" id="ProtNLM"/>
    </source>
</evidence>
<evidence type="ECO:0000256" key="5">
    <source>
        <dbReference type="PROSITE-ProRule" id="PRU00723"/>
    </source>
</evidence>
<evidence type="ECO:0000313" key="10">
    <source>
        <dbReference type="Proteomes" id="UP001233999"/>
    </source>
</evidence>
<feature type="domain" description="C3H1-type" evidence="7">
    <location>
        <begin position="1003"/>
        <end position="1030"/>
    </location>
</feature>